<proteinExistence type="inferred from homology"/>
<evidence type="ECO:0000256" key="6">
    <source>
        <dbReference type="ARBA" id="ARBA00022790"/>
    </source>
</evidence>
<dbReference type="PROSITE" id="PS50250">
    <property type="entry name" value="PCI"/>
    <property type="match status" value="1"/>
</dbReference>
<dbReference type="InterPro" id="IPR036390">
    <property type="entry name" value="WH_DNA-bd_sf"/>
</dbReference>
<dbReference type="GeneID" id="25561409"/>
<reference evidence="9 10" key="1">
    <citation type="submission" date="2010-05" db="EMBL/GenBank/DDBJ databases">
        <title>The Genome Sequence of Thecamonas trahens ATCC 50062.</title>
        <authorList>
            <consortium name="The Broad Institute Genome Sequencing Platform"/>
            <person name="Russ C."/>
            <person name="Cuomo C."/>
            <person name="Shea T."/>
            <person name="Young S.K."/>
            <person name="Zeng Q."/>
            <person name="Koehrsen M."/>
            <person name="Haas B."/>
            <person name="Borodovsky M."/>
            <person name="Guigo R."/>
            <person name="Alvarado L."/>
            <person name="Berlin A."/>
            <person name="Bochicchio J."/>
            <person name="Borenstein D."/>
            <person name="Chapman S."/>
            <person name="Chen Z."/>
            <person name="Freedman E."/>
            <person name="Gellesch M."/>
            <person name="Goldberg J."/>
            <person name="Griggs A."/>
            <person name="Gujja S."/>
            <person name="Heilman E."/>
            <person name="Heiman D."/>
            <person name="Hepburn T."/>
            <person name="Howarth C."/>
            <person name="Jen D."/>
            <person name="Larson L."/>
            <person name="Mehta T."/>
            <person name="Park D."/>
            <person name="Pearson M."/>
            <person name="Roberts A."/>
            <person name="Saif S."/>
            <person name="Shenoy N."/>
            <person name="Sisk P."/>
            <person name="Stolte C."/>
            <person name="Sykes S."/>
            <person name="Thomson T."/>
            <person name="Walk T."/>
            <person name="White J."/>
            <person name="Yandava C."/>
            <person name="Burger G."/>
            <person name="Gray M.W."/>
            <person name="Holland P.W.H."/>
            <person name="King N."/>
            <person name="Lang F.B.F."/>
            <person name="Roger A.J."/>
            <person name="Ruiz-Trillo I."/>
            <person name="Lander E."/>
            <person name="Nusbaum C."/>
        </authorList>
    </citation>
    <scope>NUCLEOTIDE SEQUENCE [LARGE SCALE GENOMIC DNA]</scope>
    <source>
        <strain evidence="9 10">ATCC 50062</strain>
    </source>
</reference>
<dbReference type="AlphaFoldDB" id="A0A0L0DR73"/>
<keyword evidence="10" id="KW-1185">Reference proteome</keyword>
<evidence type="ECO:0000256" key="7">
    <source>
        <dbReference type="ARBA" id="ARBA00023242"/>
    </source>
</evidence>
<comment type="similarity">
    <text evidence="3">Belongs to the CSN3 family.</text>
</comment>
<protein>
    <recommendedName>
        <fullName evidence="4">COP9 signalosome complex subunit 3</fullName>
    </recommendedName>
</protein>
<keyword evidence="6" id="KW-0736">Signalosome</keyword>
<dbReference type="OrthoDB" id="29061at2759"/>
<evidence type="ECO:0000256" key="1">
    <source>
        <dbReference type="ARBA" id="ARBA00004123"/>
    </source>
</evidence>
<dbReference type="eggNOG" id="KOG2582">
    <property type="taxonomic scope" value="Eukaryota"/>
</dbReference>
<dbReference type="PANTHER" id="PTHR10758:SF1">
    <property type="entry name" value="COP9 SIGNALOSOME COMPLEX SUBUNIT 3"/>
    <property type="match status" value="1"/>
</dbReference>
<accession>A0A0L0DR73</accession>
<sequence length="430" mass="46582">MDVETLTQSILARSSNLAELKALAKHLKSSSSLLKDAVDELPGALEELDFTTHTLGALYIFVAYGQARKDNVSQDDVTNVTNFVLAADKEQLELAPEACAGLVKVLSRMGKVHGGKAVIRPLMELARKLPGVVNEAHPELMLACIRSACYAVGFKSWLATPVDELEPGASQLRPRELLQYLYYAGVVCIGCKEYGEALDAFTLLFSVPYVLASLLEHGKVVPLPKYVPDMVARHLRAFGEAYDALAAAFAGGEPEALDAALVEHGPALVDDGNWGLAKLARHALTQRRIHDLTATYVTVSLESIAASVGLASPDDALVHVLAMIRRGQIHASVNEATGMVQFHADPETFDDARTMRKLHETIAACADLTRKVRNLDTDLYLDPQYIYKAELAHKTRGAGELEDHFAATIGASIEREESTPGSSSSRHAPY</sequence>
<evidence type="ECO:0000259" key="8">
    <source>
        <dbReference type="PROSITE" id="PS50250"/>
    </source>
</evidence>
<dbReference type="GO" id="GO:0008180">
    <property type="term" value="C:COP9 signalosome"/>
    <property type="evidence" value="ECO:0007669"/>
    <property type="project" value="UniProtKB-KW"/>
</dbReference>
<evidence type="ECO:0000256" key="3">
    <source>
        <dbReference type="ARBA" id="ARBA00007084"/>
    </source>
</evidence>
<dbReference type="InterPro" id="IPR050756">
    <property type="entry name" value="CSN3"/>
</dbReference>
<dbReference type="OMA" id="NHYHDLV"/>
<gene>
    <name evidence="9" type="ORF">AMSG_01666</name>
</gene>
<name>A0A0L0DR73_THETB</name>
<dbReference type="InterPro" id="IPR055089">
    <property type="entry name" value="COP9_N"/>
</dbReference>
<dbReference type="EMBL" id="GL349438">
    <property type="protein sequence ID" value="KNC54814.1"/>
    <property type="molecule type" value="Genomic_DNA"/>
</dbReference>
<dbReference type="PANTHER" id="PTHR10758">
    <property type="entry name" value="26S PROTEASOME NON-ATPASE REGULATORY SUBUNIT 3/COP9 SIGNALOSOME COMPLEX SUBUNIT 3"/>
    <property type="match status" value="1"/>
</dbReference>
<feature type="domain" description="PCI" evidence="8">
    <location>
        <begin position="180"/>
        <end position="347"/>
    </location>
</feature>
<organism evidence="9 10">
    <name type="scientific">Thecamonas trahens ATCC 50062</name>
    <dbReference type="NCBI Taxonomy" id="461836"/>
    <lineage>
        <taxon>Eukaryota</taxon>
        <taxon>Apusozoa</taxon>
        <taxon>Apusomonadida</taxon>
        <taxon>Apusomonadidae</taxon>
        <taxon>Thecamonas</taxon>
    </lineage>
</organism>
<evidence type="ECO:0000313" key="10">
    <source>
        <dbReference type="Proteomes" id="UP000054408"/>
    </source>
</evidence>
<evidence type="ECO:0000256" key="5">
    <source>
        <dbReference type="ARBA" id="ARBA00022490"/>
    </source>
</evidence>
<evidence type="ECO:0000256" key="4">
    <source>
        <dbReference type="ARBA" id="ARBA00014878"/>
    </source>
</evidence>
<keyword evidence="7" id="KW-0539">Nucleus</keyword>
<dbReference type="Pfam" id="PF22788">
    <property type="entry name" value="COP9_hel_rpt"/>
    <property type="match status" value="1"/>
</dbReference>
<evidence type="ECO:0000256" key="2">
    <source>
        <dbReference type="ARBA" id="ARBA00004496"/>
    </source>
</evidence>
<dbReference type="GO" id="GO:0006511">
    <property type="term" value="P:ubiquitin-dependent protein catabolic process"/>
    <property type="evidence" value="ECO:0007669"/>
    <property type="project" value="TreeGrafter"/>
</dbReference>
<comment type="subcellular location">
    <subcellularLocation>
        <location evidence="2">Cytoplasm</location>
    </subcellularLocation>
    <subcellularLocation>
        <location evidence="1">Nucleus</location>
    </subcellularLocation>
</comment>
<dbReference type="STRING" id="461836.A0A0L0DR73"/>
<dbReference type="InterPro" id="IPR000717">
    <property type="entry name" value="PCI_dom"/>
</dbReference>
<evidence type="ECO:0000313" key="9">
    <source>
        <dbReference type="EMBL" id="KNC54814.1"/>
    </source>
</evidence>
<dbReference type="RefSeq" id="XP_013761713.1">
    <property type="nucleotide sequence ID" value="XM_013906259.1"/>
</dbReference>
<dbReference type="Pfam" id="PF01399">
    <property type="entry name" value="PCI"/>
    <property type="match status" value="1"/>
</dbReference>
<dbReference type="SUPFAM" id="SSF46785">
    <property type="entry name" value="Winged helix' DNA-binding domain"/>
    <property type="match status" value="1"/>
</dbReference>
<dbReference type="Proteomes" id="UP000054408">
    <property type="component" value="Unassembled WGS sequence"/>
</dbReference>
<keyword evidence="5" id="KW-0963">Cytoplasm</keyword>
<dbReference type="GO" id="GO:0005737">
    <property type="term" value="C:cytoplasm"/>
    <property type="evidence" value="ECO:0007669"/>
    <property type="project" value="UniProtKB-SubCell"/>
</dbReference>
<dbReference type="SMART" id="SM00088">
    <property type="entry name" value="PINT"/>
    <property type="match status" value="1"/>
</dbReference>